<evidence type="ECO:0000313" key="3">
    <source>
        <dbReference type="Proteomes" id="UP001497482"/>
    </source>
</evidence>
<gene>
    <name evidence="2" type="ORF">KC01_LOCUS6172</name>
</gene>
<evidence type="ECO:0000313" key="2">
    <source>
        <dbReference type="EMBL" id="CAL1574447.1"/>
    </source>
</evidence>
<sequence>MATQVETLLPGTPLSKPEDCSAMARGELEGPTDTKGGTRPDSNPQPASPKGDCDNNKPSDDSAKGRKEFTAAPPPKVNPWTKKMNPVTVVSVNGPAAPADAFWA</sequence>
<dbReference type="Proteomes" id="UP001497482">
    <property type="component" value="Chromosome 11"/>
</dbReference>
<dbReference type="EMBL" id="OZ035833">
    <property type="protein sequence ID" value="CAL1574447.1"/>
    <property type="molecule type" value="Genomic_DNA"/>
</dbReference>
<accession>A0AAV2JEL6</accession>
<reference evidence="2 3" key="1">
    <citation type="submission" date="2024-04" db="EMBL/GenBank/DDBJ databases">
        <authorList>
            <person name="Waldvogel A.-M."/>
            <person name="Schoenle A."/>
        </authorList>
    </citation>
    <scope>NUCLEOTIDE SEQUENCE [LARGE SCALE GENOMIC DNA]</scope>
</reference>
<evidence type="ECO:0000256" key="1">
    <source>
        <dbReference type="SAM" id="MobiDB-lite"/>
    </source>
</evidence>
<organism evidence="2 3">
    <name type="scientific">Knipowitschia caucasica</name>
    <name type="common">Caucasian dwarf goby</name>
    <name type="synonym">Pomatoschistus caucasicus</name>
    <dbReference type="NCBI Taxonomy" id="637954"/>
    <lineage>
        <taxon>Eukaryota</taxon>
        <taxon>Metazoa</taxon>
        <taxon>Chordata</taxon>
        <taxon>Craniata</taxon>
        <taxon>Vertebrata</taxon>
        <taxon>Euteleostomi</taxon>
        <taxon>Actinopterygii</taxon>
        <taxon>Neopterygii</taxon>
        <taxon>Teleostei</taxon>
        <taxon>Neoteleostei</taxon>
        <taxon>Acanthomorphata</taxon>
        <taxon>Gobiaria</taxon>
        <taxon>Gobiiformes</taxon>
        <taxon>Gobioidei</taxon>
        <taxon>Gobiidae</taxon>
        <taxon>Gobiinae</taxon>
        <taxon>Knipowitschia</taxon>
    </lineage>
</organism>
<feature type="compositionally biased region" description="Basic and acidic residues" evidence="1">
    <location>
        <begin position="51"/>
        <end position="69"/>
    </location>
</feature>
<keyword evidence="3" id="KW-1185">Reference proteome</keyword>
<name>A0AAV2JEL6_KNICA</name>
<proteinExistence type="predicted"/>
<feature type="region of interest" description="Disordered" evidence="1">
    <location>
        <begin position="1"/>
        <end position="83"/>
    </location>
</feature>
<dbReference type="AlphaFoldDB" id="A0AAV2JEL6"/>
<protein>
    <submittedName>
        <fullName evidence="2">Uncharacterized protein</fullName>
    </submittedName>
</protein>